<keyword evidence="3" id="KW-1185">Reference proteome</keyword>
<dbReference type="RefSeq" id="WP_144352025.1">
    <property type="nucleotide sequence ID" value="NZ_CP036259.1"/>
</dbReference>
<feature type="transmembrane region" description="Helical" evidence="1">
    <location>
        <begin position="391"/>
        <end position="417"/>
    </location>
</feature>
<feature type="transmembrane region" description="Helical" evidence="1">
    <location>
        <begin position="310"/>
        <end position="327"/>
    </location>
</feature>
<dbReference type="EMBL" id="CP036259">
    <property type="protein sequence ID" value="QDR82655.1"/>
    <property type="molecule type" value="Genomic_DNA"/>
</dbReference>
<keyword evidence="1" id="KW-1133">Transmembrane helix</keyword>
<dbReference type="KEGG" id="sted:SPTER_40840"/>
<accession>A0A517DZ68</accession>
<evidence type="ECO:0000313" key="2">
    <source>
        <dbReference type="EMBL" id="QDR82655.1"/>
    </source>
</evidence>
<gene>
    <name evidence="2" type="ORF">SPTER_40840</name>
</gene>
<feature type="transmembrane region" description="Helical" evidence="1">
    <location>
        <begin position="245"/>
        <end position="262"/>
    </location>
</feature>
<dbReference type="OrthoDB" id="5338334at2"/>
<evidence type="ECO:0000313" key="3">
    <source>
        <dbReference type="Proteomes" id="UP000320776"/>
    </source>
</evidence>
<name>A0A517DZ68_9FIRM</name>
<dbReference type="Proteomes" id="UP000320776">
    <property type="component" value="Chromosome"/>
</dbReference>
<feature type="transmembrane region" description="Helical" evidence="1">
    <location>
        <begin position="274"/>
        <end position="290"/>
    </location>
</feature>
<feature type="transmembrane region" description="Helical" evidence="1">
    <location>
        <begin position="168"/>
        <end position="188"/>
    </location>
</feature>
<feature type="transmembrane region" description="Helical" evidence="1">
    <location>
        <begin position="429"/>
        <end position="453"/>
    </location>
</feature>
<feature type="transmembrane region" description="Helical" evidence="1">
    <location>
        <begin position="121"/>
        <end position="148"/>
    </location>
</feature>
<organism evidence="2 3">
    <name type="scientific">Sporomusa termitida</name>
    <dbReference type="NCBI Taxonomy" id="2377"/>
    <lineage>
        <taxon>Bacteria</taxon>
        <taxon>Bacillati</taxon>
        <taxon>Bacillota</taxon>
        <taxon>Negativicutes</taxon>
        <taxon>Selenomonadales</taxon>
        <taxon>Sporomusaceae</taxon>
        <taxon>Sporomusa</taxon>
    </lineage>
</organism>
<feature type="transmembrane region" description="Helical" evidence="1">
    <location>
        <begin position="56"/>
        <end position="74"/>
    </location>
</feature>
<feature type="transmembrane region" description="Helical" evidence="1">
    <location>
        <begin position="347"/>
        <end position="371"/>
    </location>
</feature>
<reference evidence="2 3" key="1">
    <citation type="submission" date="2019-02" db="EMBL/GenBank/DDBJ databases">
        <title>Closed genome of Sporomusa termitida DSM 4440.</title>
        <authorList>
            <person name="Poehlein A."/>
            <person name="Daniel R."/>
        </authorList>
    </citation>
    <scope>NUCLEOTIDE SEQUENCE [LARGE SCALE GENOMIC DNA]</scope>
    <source>
        <strain evidence="2 3">DSM 4440</strain>
    </source>
</reference>
<protein>
    <submittedName>
        <fullName evidence="2">Uncharacterized protein</fullName>
    </submittedName>
</protein>
<sequence>MKLLCKCAILVIAIIYLLQPFFPGDLSHFLFFNTLIVLASALPLQTKSFKQITLTFLGLGVLLLVYTQAAYNIWAQTTISMTNVIAILIVMQLFTIPIEVGRYSEVIEFWLNQSFAKESSLFLFTTLLTHLFASFLLFGTVPVMVSLFGQVLKNSVSNFERFTAAAISRGYALVVLWAPGAINVFLVLQVTGVDWMDLFVPGLLLSIIGLLLSYYFESKTALSKKPLPSKSSDSKLPMPEAKRKSLHIIAVVLGLVFGTVLFEKMQIGVSGNRIVLAGFIVSAIWTAYYARDPKLPETIKQYWDIGVLKAVDLAALFIAMGAFAGAIDHSGILLEIRPYLQQVANQVGILSLLLVPVIMIMMAVTGIHPFISIVLLGKLLTSLQLPISNISLALVLSLGGSISYILSPFGGIVLTLAKFINAKISDITLRWNFAFSMVYLLIGILFSYCWSLLV</sequence>
<keyword evidence="1" id="KW-0812">Transmembrane</keyword>
<feature type="transmembrane region" description="Helical" evidence="1">
    <location>
        <begin position="7"/>
        <end position="22"/>
    </location>
</feature>
<feature type="transmembrane region" description="Helical" evidence="1">
    <location>
        <begin position="80"/>
        <end position="100"/>
    </location>
</feature>
<keyword evidence="1" id="KW-0472">Membrane</keyword>
<feature type="transmembrane region" description="Helical" evidence="1">
    <location>
        <begin position="195"/>
        <end position="216"/>
    </location>
</feature>
<dbReference type="AlphaFoldDB" id="A0A517DZ68"/>
<evidence type="ECO:0000256" key="1">
    <source>
        <dbReference type="SAM" id="Phobius"/>
    </source>
</evidence>
<proteinExistence type="predicted"/>